<protein>
    <submittedName>
        <fullName evidence="1">Uncharacterized protein</fullName>
    </submittedName>
</protein>
<evidence type="ECO:0000313" key="1">
    <source>
        <dbReference type="EMBL" id="KAG0433186.1"/>
    </source>
</evidence>
<proteinExistence type="predicted"/>
<evidence type="ECO:0000313" key="2">
    <source>
        <dbReference type="Proteomes" id="UP000805193"/>
    </source>
</evidence>
<sequence>MYRLANVIAYKGRRSRRAADVPTSDSVVHQRAAERRCPFRRWSSTQGAKTWSLSRTTASERPTVQSAEESPPRVAINVRPRPGSRSSPGPVALRHGRGKNRGAGVLLVRPSGEEGVDWGGEGEGTENGGCDVGDGACAAGFGEVEGFRWRDDRSLAVARRREHLSDFVPRTANRLILHLGTNDLATASVSLALARHRNLWKLGFNGNFRYRHLYHQAQNTFFLDHCFDHLPARLVMAADGVHASFAGVSYLAWNVHRLLQ</sequence>
<name>A0AC60QIS8_IXOPE</name>
<comment type="caution">
    <text evidence="1">The sequence shown here is derived from an EMBL/GenBank/DDBJ whole genome shotgun (WGS) entry which is preliminary data.</text>
</comment>
<keyword evidence="2" id="KW-1185">Reference proteome</keyword>
<dbReference type="Proteomes" id="UP000805193">
    <property type="component" value="Unassembled WGS sequence"/>
</dbReference>
<reference evidence="1 2" key="1">
    <citation type="journal article" date="2020" name="Cell">
        <title>Large-Scale Comparative Analyses of Tick Genomes Elucidate Their Genetic Diversity and Vector Capacities.</title>
        <authorList>
            <consortium name="Tick Genome and Microbiome Consortium (TIGMIC)"/>
            <person name="Jia N."/>
            <person name="Wang J."/>
            <person name="Shi W."/>
            <person name="Du L."/>
            <person name="Sun Y."/>
            <person name="Zhan W."/>
            <person name="Jiang J.F."/>
            <person name="Wang Q."/>
            <person name="Zhang B."/>
            <person name="Ji P."/>
            <person name="Bell-Sakyi L."/>
            <person name="Cui X.M."/>
            <person name="Yuan T.T."/>
            <person name="Jiang B.G."/>
            <person name="Yang W.F."/>
            <person name="Lam T.T."/>
            <person name="Chang Q.C."/>
            <person name="Ding S.J."/>
            <person name="Wang X.J."/>
            <person name="Zhu J.G."/>
            <person name="Ruan X.D."/>
            <person name="Zhao L."/>
            <person name="Wei J.T."/>
            <person name="Ye R.Z."/>
            <person name="Que T.C."/>
            <person name="Du C.H."/>
            <person name="Zhou Y.H."/>
            <person name="Cheng J.X."/>
            <person name="Dai P.F."/>
            <person name="Guo W.B."/>
            <person name="Han X.H."/>
            <person name="Huang E.J."/>
            <person name="Li L.F."/>
            <person name="Wei W."/>
            <person name="Gao Y.C."/>
            <person name="Liu J.Z."/>
            <person name="Shao H.Z."/>
            <person name="Wang X."/>
            <person name="Wang C.C."/>
            <person name="Yang T.C."/>
            <person name="Huo Q.B."/>
            <person name="Li W."/>
            <person name="Chen H.Y."/>
            <person name="Chen S.E."/>
            <person name="Zhou L.G."/>
            <person name="Ni X.B."/>
            <person name="Tian J.H."/>
            <person name="Sheng Y."/>
            <person name="Liu T."/>
            <person name="Pan Y.S."/>
            <person name="Xia L.Y."/>
            <person name="Li J."/>
            <person name="Zhao F."/>
            <person name="Cao W.C."/>
        </authorList>
    </citation>
    <scope>NUCLEOTIDE SEQUENCE [LARGE SCALE GENOMIC DNA]</scope>
    <source>
        <strain evidence="1">Iper-2018</strain>
    </source>
</reference>
<dbReference type="EMBL" id="JABSTQ010009077">
    <property type="protein sequence ID" value="KAG0433186.1"/>
    <property type="molecule type" value="Genomic_DNA"/>
</dbReference>
<organism evidence="1 2">
    <name type="scientific">Ixodes persulcatus</name>
    <name type="common">Taiga tick</name>
    <dbReference type="NCBI Taxonomy" id="34615"/>
    <lineage>
        <taxon>Eukaryota</taxon>
        <taxon>Metazoa</taxon>
        <taxon>Ecdysozoa</taxon>
        <taxon>Arthropoda</taxon>
        <taxon>Chelicerata</taxon>
        <taxon>Arachnida</taxon>
        <taxon>Acari</taxon>
        <taxon>Parasitiformes</taxon>
        <taxon>Ixodida</taxon>
        <taxon>Ixodoidea</taxon>
        <taxon>Ixodidae</taxon>
        <taxon>Ixodinae</taxon>
        <taxon>Ixodes</taxon>
    </lineage>
</organism>
<gene>
    <name evidence="1" type="ORF">HPB47_020151</name>
</gene>
<accession>A0AC60QIS8</accession>